<dbReference type="InterPro" id="IPR029787">
    <property type="entry name" value="Nucleotide_cyclase"/>
</dbReference>
<dbReference type="Proteomes" id="UP000826195">
    <property type="component" value="Unassembled WGS sequence"/>
</dbReference>
<feature type="region of interest" description="Disordered" evidence="5">
    <location>
        <begin position="124"/>
        <end position="150"/>
    </location>
</feature>
<evidence type="ECO:0000256" key="5">
    <source>
        <dbReference type="SAM" id="MobiDB-lite"/>
    </source>
</evidence>
<evidence type="ECO:0000256" key="3">
    <source>
        <dbReference type="ARBA" id="ARBA00023239"/>
    </source>
</evidence>
<dbReference type="SUPFAM" id="SSF55073">
    <property type="entry name" value="Nucleotide cyclase"/>
    <property type="match status" value="2"/>
</dbReference>
<dbReference type="PANTHER" id="PTHR16305:SF28">
    <property type="entry name" value="GUANYLATE CYCLASE DOMAIN-CONTAINING PROTEIN"/>
    <property type="match status" value="1"/>
</dbReference>
<dbReference type="GO" id="GO:0005524">
    <property type="term" value="F:ATP binding"/>
    <property type="evidence" value="ECO:0007669"/>
    <property type="project" value="UniProtKB-KW"/>
</dbReference>
<sequence>MMMRDMATKAMQTACIIQKHFGTYSTDIGVTLKVKLAIASGKINFTSVGDPQQMSHYIITGKPVWDVKHAETLCRGGDILVAPSSWQWANPSDYVFKILPDRHTLILASSTMWEHSKEDYKDESCISSLDSDKTNSTETTGDEDNPYNKDSSVVARFEDHIRNDAFKSTIDYSLRPKVVNVTAHHLKNELRSYMLKPVVRSVELNEPLEHLAEIRQVVIVFINVVTDSNVKKRTLISIVNKAFKRVCGIVDKLQGCVNKVSLFDKDLMFLCIFGLRGGKQELETQIGLRCASKLKSALSAFENINSVTVGVSTGMTYCGVVGHTLRREYTVIGMPVNKAARLMVAYTNKVVCDRESFLYSRLESGHFILQEAKYLKGISNVGPVYEFLEQVQVQDSEMTTTVYPLLGRTIQLKLFESLLAEARSNWNNSEFSLENTNILLIRGEPRVGRTRLLDEISKIIPDNTACNYISLTDNDQEVPYSFINFIFCVPLGFKIETTKEDREKILSDHLKSTDGKEYFYLLNEIFNVDFKFSLRKSTLLEDEKKQRVDEFIAKLVEECFKDLWVILIDDAEFIDKESLTLIPTIINQERIFFVFSLIDDEKKLYEVLEKKARIVNLEGLDKWYHAGLVCQFLRVVAIPPELEKVIQERSMGNSGWIESYLISLMQVGGIEIKRVSREMLKKMGLVTPPMKMIKTQLPSGSRIEEKGEISTRDDGWRMYENSYEETISVIGDEEIEEEEIENKDVFICTVRKNFQLEDVNAELATDVLFLKLFDSLKPMDQILLKCAAVLGETINRSLLEKLMEKTSIRDIGLSVINLFEKRIIGCAAGDFTRSLGPKIFTSKFRNLYDNIKIKCGCINVETREPLIDLPKYASCNLLRFKIAKSREITYRLLTENQKIELHKKALRYIENNTKRCDSCGNKFFKKLLSSDQEYLKNSKGKIDLDDILELSSPYRIYKNLKNQKKKENSKKWYFKLMKHSETEITPQLFSDLNFTNCQCNLILITTYSQILDHCMGIDRKDKALTTMLEFARVLLEISNVPQAKKLLNDADDILSRIFKARDDELVTVPYLKGKIKTLQAKCDLHTGQIEEVKNNLKEAIRNMGYWWPNSNPIILLKAKYFFQQLKFIMCKKNHMINEYNGDATKYHDQLSQCLSEMFIILQMEGMYEHAQLAAAWSLSSALMSKKELVTLCTAFANIIIVGHTFNNEVFMTNIENEGMKFCNNKSADLTEQELKSIVKLYTSIFYARLSRNKIRKASDLGLIVYQISKNVRSNYFQIFILSQLIYALMLEYRFEELIPLLKELKLIYNTSVDKSVRMWYYEVCLSIQLETGIKLISLQKCEQYYQEEGKIIVELKDVEVRRRFCTSMELWLVESTWRI</sequence>
<proteinExistence type="predicted"/>
<dbReference type="InterPro" id="IPR001054">
    <property type="entry name" value="A/G_cyclase"/>
</dbReference>
<comment type="caution">
    <text evidence="7">The sequence shown here is derived from an EMBL/GenBank/DDBJ whole genome shotgun (WGS) entry which is preliminary data.</text>
</comment>
<evidence type="ECO:0000313" key="7">
    <source>
        <dbReference type="EMBL" id="KAH0554254.1"/>
    </source>
</evidence>
<dbReference type="SUPFAM" id="SSF52540">
    <property type="entry name" value="P-loop containing nucleoside triphosphate hydrolases"/>
    <property type="match status" value="1"/>
</dbReference>
<protein>
    <recommendedName>
        <fullName evidence="6">Guanylate cyclase domain-containing protein</fullName>
    </recommendedName>
</protein>
<organism evidence="7 8">
    <name type="scientific">Cotesia glomerata</name>
    <name type="common">Lepidopteran parasitic wasp</name>
    <name type="synonym">Apanteles glomeratus</name>
    <dbReference type="NCBI Taxonomy" id="32391"/>
    <lineage>
        <taxon>Eukaryota</taxon>
        <taxon>Metazoa</taxon>
        <taxon>Ecdysozoa</taxon>
        <taxon>Arthropoda</taxon>
        <taxon>Hexapoda</taxon>
        <taxon>Insecta</taxon>
        <taxon>Pterygota</taxon>
        <taxon>Neoptera</taxon>
        <taxon>Endopterygota</taxon>
        <taxon>Hymenoptera</taxon>
        <taxon>Apocrita</taxon>
        <taxon>Ichneumonoidea</taxon>
        <taxon>Braconidae</taxon>
        <taxon>Microgastrinae</taxon>
        <taxon>Cotesia</taxon>
    </lineage>
</organism>
<feature type="compositionally biased region" description="Basic and acidic residues" evidence="5">
    <location>
        <begin position="124"/>
        <end position="135"/>
    </location>
</feature>
<feature type="coiled-coil region" evidence="4">
    <location>
        <begin position="1075"/>
        <end position="1102"/>
    </location>
</feature>
<dbReference type="PROSITE" id="PS50125">
    <property type="entry name" value="GUANYLATE_CYCLASE_2"/>
    <property type="match status" value="1"/>
</dbReference>
<dbReference type="GO" id="GO:0009190">
    <property type="term" value="P:cyclic nucleotide biosynthetic process"/>
    <property type="evidence" value="ECO:0007669"/>
    <property type="project" value="InterPro"/>
</dbReference>
<dbReference type="FunFam" id="3.30.70.1230:FF:000017">
    <property type="entry name" value="Adenylate cyclase type 10"/>
    <property type="match status" value="1"/>
</dbReference>
<dbReference type="GO" id="GO:0005737">
    <property type="term" value="C:cytoplasm"/>
    <property type="evidence" value="ECO:0007669"/>
    <property type="project" value="TreeGrafter"/>
</dbReference>
<dbReference type="Gene3D" id="3.30.70.1230">
    <property type="entry name" value="Nucleotide cyclase"/>
    <property type="match status" value="2"/>
</dbReference>
<dbReference type="GO" id="GO:0035556">
    <property type="term" value="P:intracellular signal transduction"/>
    <property type="evidence" value="ECO:0007669"/>
    <property type="project" value="InterPro"/>
</dbReference>
<evidence type="ECO:0000256" key="2">
    <source>
        <dbReference type="ARBA" id="ARBA00022840"/>
    </source>
</evidence>
<evidence type="ECO:0000259" key="6">
    <source>
        <dbReference type="PROSITE" id="PS50125"/>
    </source>
</evidence>
<evidence type="ECO:0000256" key="1">
    <source>
        <dbReference type="ARBA" id="ARBA00022741"/>
    </source>
</evidence>
<gene>
    <name evidence="7" type="ORF">KQX54_008811</name>
</gene>
<feature type="domain" description="Guanylate cyclase" evidence="6">
    <location>
        <begin position="306"/>
        <end position="343"/>
    </location>
</feature>
<dbReference type="CDD" id="cd07302">
    <property type="entry name" value="CHD"/>
    <property type="match status" value="1"/>
</dbReference>
<keyword evidence="2" id="KW-0067">ATP-binding</keyword>
<evidence type="ECO:0000256" key="4">
    <source>
        <dbReference type="SAM" id="Coils"/>
    </source>
</evidence>
<reference evidence="7 8" key="1">
    <citation type="journal article" date="2021" name="J. Hered.">
        <title>A chromosome-level genome assembly of the parasitoid wasp, Cotesia glomerata (Hymenoptera: Braconidae).</title>
        <authorList>
            <person name="Pinto B.J."/>
            <person name="Weis J.J."/>
            <person name="Gamble T."/>
            <person name="Ode P.J."/>
            <person name="Paul R."/>
            <person name="Zaspel J.M."/>
        </authorList>
    </citation>
    <scope>NUCLEOTIDE SEQUENCE [LARGE SCALE GENOMIC DNA]</scope>
    <source>
        <strain evidence="7">CgM1</strain>
    </source>
</reference>
<keyword evidence="3" id="KW-0456">Lyase</keyword>
<name>A0AAV7IPS6_COTGL</name>
<dbReference type="InterPro" id="IPR027417">
    <property type="entry name" value="P-loop_NTPase"/>
</dbReference>
<keyword evidence="1" id="KW-0547">Nucleotide-binding</keyword>
<evidence type="ECO:0000313" key="8">
    <source>
        <dbReference type="Proteomes" id="UP000826195"/>
    </source>
</evidence>
<dbReference type="PANTHER" id="PTHR16305">
    <property type="entry name" value="TESTICULAR SOLUBLE ADENYLYL CYCLASE"/>
    <property type="match status" value="1"/>
</dbReference>
<accession>A0AAV7IPS6</accession>
<dbReference type="GO" id="GO:0004016">
    <property type="term" value="F:adenylate cyclase activity"/>
    <property type="evidence" value="ECO:0007669"/>
    <property type="project" value="TreeGrafter"/>
</dbReference>
<dbReference type="Pfam" id="PF00211">
    <property type="entry name" value="Guanylate_cyc"/>
    <property type="match status" value="1"/>
</dbReference>
<keyword evidence="4" id="KW-0175">Coiled coil</keyword>
<dbReference type="EMBL" id="JAHXZJ010001119">
    <property type="protein sequence ID" value="KAH0554254.1"/>
    <property type="molecule type" value="Genomic_DNA"/>
</dbReference>
<keyword evidence="8" id="KW-1185">Reference proteome</keyword>